<keyword evidence="4" id="KW-1185">Reference proteome</keyword>
<keyword evidence="2" id="KW-1133">Transmembrane helix</keyword>
<gene>
    <name evidence="3" type="ORF">PoB_007561000</name>
</gene>
<evidence type="ECO:0000256" key="2">
    <source>
        <dbReference type="SAM" id="Phobius"/>
    </source>
</evidence>
<proteinExistence type="predicted"/>
<accession>A0AAV4DY28</accession>
<keyword evidence="2" id="KW-0812">Transmembrane</keyword>
<feature type="transmembrane region" description="Helical" evidence="2">
    <location>
        <begin position="18"/>
        <end position="41"/>
    </location>
</feature>
<feature type="region of interest" description="Disordered" evidence="1">
    <location>
        <begin position="67"/>
        <end position="198"/>
    </location>
</feature>
<reference evidence="3 4" key="1">
    <citation type="journal article" date="2021" name="Elife">
        <title>Chloroplast acquisition without the gene transfer in kleptoplastic sea slugs, Plakobranchus ocellatus.</title>
        <authorList>
            <person name="Maeda T."/>
            <person name="Takahashi S."/>
            <person name="Yoshida T."/>
            <person name="Shimamura S."/>
            <person name="Takaki Y."/>
            <person name="Nagai Y."/>
            <person name="Toyoda A."/>
            <person name="Suzuki Y."/>
            <person name="Arimoto A."/>
            <person name="Ishii H."/>
            <person name="Satoh N."/>
            <person name="Nishiyama T."/>
            <person name="Hasebe M."/>
            <person name="Maruyama T."/>
            <person name="Minagawa J."/>
            <person name="Obokata J."/>
            <person name="Shigenobu S."/>
        </authorList>
    </citation>
    <scope>NUCLEOTIDE SEQUENCE [LARGE SCALE GENOMIC DNA]</scope>
</reference>
<organism evidence="3 4">
    <name type="scientific">Plakobranchus ocellatus</name>
    <dbReference type="NCBI Taxonomy" id="259542"/>
    <lineage>
        <taxon>Eukaryota</taxon>
        <taxon>Metazoa</taxon>
        <taxon>Spiralia</taxon>
        <taxon>Lophotrochozoa</taxon>
        <taxon>Mollusca</taxon>
        <taxon>Gastropoda</taxon>
        <taxon>Heterobranchia</taxon>
        <taxon>Euthyneura</taxon>
        <taxon>Panpulmonata</taxon>
        <taxon>Sacoglossa</taxon>
        <taxon>Placobranchoidea</taxon>
        <taxon>Plakobranchidae</taxon>
        <taxon>Plakobranchus</taxon>
    </lineage>
</organism>
<feature type="compositionally biased region" description="Polar residues" evidence="1">
    <location>
        <begin position="68"/>
        <end position="89"/>
    </location>
</feature>
<evidence type="ECO:0000256" key="1">
    <source>
        <dbReference type="SAM" id="MobiDB-lite"/>
    </source>
</evidence>
<sequence length="232" mass="24536">MPATCPESWSCTDDCGGALAGAIVASLLIGLVVGALAMYLAQRYSKKRKMGIPPKDYSEADTSALDVNMNNGESTASPADTGATTQAQPQVKGHKKLERLSKQGPKPIPAPKPTILGLKTKPNERCSVETPLIYIGPRTNDGDNNLEALPSGDKNDSSKSVHPHQTVGSLSGDDDNGGNGDNDDDNEDDGLYTNIGLDAAMSQPYDSLDVIPEEVEYANTQEYEELGLVSRG</sequence>
<feature type="compositionally biased region" description="Acidic residues" evidence="1">
    <location>
        <begin position="172"/>
        <end position="190"/>
    </location>
</feature>
<dbReference type="AlphaFoldDB" id="A0AAV4DY28"/>
<keyword evidence="2" id="KW-0472">Membrane</keyword>
<dbReference type="Proteomes" id="UP000735302">
    <property type="component" value="Unassembled WGS sequence"/>
</dbReference>
<dbReference type="EMBL" id="BLXT01008457">
    <property type="protein sequence ID" value="GFO49105.1"/>
    <property type="molecule type" value="Genomic_DNA"/>
</dbReference>
<evidence type="ECO:0000313" key="4">
    <source>
        <dbReference type="Proteomes" id="UP000735302"/>
    </source>
</evidence>
<evidence type="ECO:0000313" key="3">
    <source>
        <dbReference type="EMBL" id="GFO49105.1"/>
    </source>
</evidence>
<name>A0AAV4DY28_9GAST</name>
<protein>
    <submittedName>
        <fullName evidence="3">Uncharacterized protein</fullName>
    </submittedName>
</protein>
<comment type="caution">
    <text evidence="3">The sequence shown here is derived from an EMBL/GenBank/DDBJ whole genome shotgun (WGS) entry which is preliminary data.</text>
</comment>